<evidence type="ECO:0000256" key="1">
    <source>
        <dbReference type="ARBA" id="ARBA00004240"/>
    </source>
</evidence>
<comment type="similarity">
    <text evidence="4">Belongs to the short-chain dehydrogenases/reductases (SDR) family.</text>
</comment>
<keyword evidence="6" id="KW-1185">Reference proteome</keyword>
<reference evidence="5 6" key="1">
    <citation type="submission" date="2017-09" db="EMBL/GenBank/DDBJ databases">
        <title>WGS assembly of Aquilegia coerulea Goldsmith.</title>
        <authorList>
            <person name="Hodges S."/>
            <person name="Kramer E."/>
            <person name="Nordborg M."/>
            <person name="Tomkins J."/>
            <person name="Borevitz J."/>
            <person name="Derieg N."/>
            <person name="Yan J."/>
            <person name="Mihaltcheva S."/>
            <person name="Hayes R.D."/>
            <person name="Rokhsar D."/>
        </authorList>
    </citation>
    <scope>NUCLEOTIDE SEQUENCE [LARGE SCALE GENOMIC DNA]</scope>
    <source>
        <strain evidence="6">cv. Goldsmith</strain>
    </source>
</reference>
<dbReference type="GO" id="GO:0005783">
    <property type="term" value="C:endoplasmic reticulum"/>
    <property type="evidence" value="ECO:0007669"/>
    <property type="project" value="UniProtKB-SubCell"/>
</dbReference>
<dbReference type="EMBL" id="KZ305027">
    <property type="protein sequence ID" value="PIA52968.1"/>
    <property type="molecule type" value="Genomic_DNA"/>
</dbReference>
<dbReference type="GO" id="GO:0045703">
    <property type="term" value="F:ketoreductase activity"/>
    <property type="evidence" value="ECO:0007669"/>
    <property type="project" value="TreeGrafter"/>
</dbReference>
<dbReference type="InterPro" id="IPR051019">
    <property type="entry name" value="VLCFA-Steroid_DH"/>
</dbReference>
<dbReference type="PROSITE" id="PS00061">
    <property type="entry name" value="ADH_SHORT"/>
    <property type="match status" value="1"/>
</dbReference>
<name>A0A2G5EB24_AQUCA</name>
<dbReference type="InParanoid" id="A0A2G5EB24"/>
<dbReference type="CDD" id="cd05356">
    <property type="entry name" value="17beta-HSD1_like_SDR_c"/>
    <property type="match status" value="1"/>
</dbReference>
<dbReference type="Gene3D" id="3.40.50.720">
    <property type="entry name" value="NAD(P)-binding Rossmann-like Domain"/>
    <property type="match status" value="1"/>
</dbReference>
<evidence type="ECO:0000256" key="4">
    <source>
        <dbReference type="RuleBase" id="RU000363"/>
    </source>
</evidence>
<evidence type="ECO:0000313" key="6">
    <source>
        <dbReference type="Proteomes" id="UP000230069"/>
    </source>
</evidence>
<evidence type="ECO:0000256" key="3">
    <source>
        <dbReference type="ARBA" id="ARBA00023002"/>
    </source>
</evidence>
<dbReference type="InterPro" id="IPR036291">
    <property type="entry name" value="NAD(P)-bd_dom_sf"/>
</dbReference>
<dbReference type="InterPro" id="IPR020904">
    <property type="entry name" value="Sc_DH/Rdtase_CS"/>
</dbReference>
<dbReference type="InterPro" id="IPR002347">
    <property type="entry name" value="SDR_fam"/>
</dbReference>
<dbReference type="PRINTS" id="PR00081">
    <property type="entry name" value="GDHRDH"/>
</dbReference>
<dbReference type="AlphaFoldDB" id="A0A2G5EB24"/>
<accession>A0A2G5EB24</accession>
<comment type="subcellular location">
    <subcellularLocation>
        <location evidence="1">Endoplasmic reticulum</location>
    </subcellularLocation>
</comment>
<sequence>MTYVLPNVVRTSLNERGNLDNTVYVRPNMVCTFMNKRKDLAMTTWVWVAFLRPPKNLKDYGSWALITGSTDGIGKALAFELASKGLNLVLVSRDTSKLENTCNAIRETYGSSIQVKYIVIDFAKDKGPEIVEKIEQDISGLDVGLLINNAGLTNPYLEYFVDIESQYTDDIIRVNINGATWMTKAVLPVMLKKKKGAIVNVGSASGFIPLPLSTVYAATKSYMETFSRSISLEYKQHGIHVQCQTPFIVATKMTSIRRSSFFIPSAESIVEPAYARLDMNIMPYWTHSIFWFILDALPDALLECLVLRHYLILREKALLKKSMKNKKNP</sequence>
<proteinExistence type="inferred from homology"/>
<dbReference type="FunFam" id="3.40.50.720:FF:000137">
    <property type="entry name" value="Hydroxysteroid (17-beta) dehydrogenase 3"/>
    <property type="match status" value="1"/>
</dbReference>
<gene>
    <name evidence="5" type="ORF">AQUCO_01000672v1</name>
</gene>
<keyword evidence="3" id="KW-0560">Oxidoreductase</keyword>
<dbReference type="STRING" id="218851.A0A2G5EB24"/>
<dbReference type="Proteomes" id="UP000230069">
    <property type="component" value="Unassembled WGS sequence"/>
</dbReference>
<evidence type="ECO:0000313" key="5">
    <source>
        <dbReference type="EMBL" id="PIA52968.1"/>
    </source>
</evidence>
<dbReference type="PANTHER" id="PTHR43899">
    <property type="entry name" value="RH59310P"/>
    <property type="match status" value="1"/>
</dbReference>
<evidence type="ECO:0000256" key="2">
    <source>
        <dbReference type="ARBA" id="ARBA00022857"/>
    </source>
</evidence>
<keyword evidence="2" id="KW-0521">NADP</keyword>
<dbReference type="OrthoDB" id="5545019at2759"/>
<dbReference type="PIRSF" id="PIRSF000126">
    <property type="entry name" value="11-beta-HSD1"/>
    <property type="match status" value="1"/>
</dbReference>
<dbReference type="Pfam" id="PF00106">
    <property type="entry name" value="adh_short"/>
    <property type="match status" value="1"/>
</dbReference>
<evidence type="ECO:0008006" key="7">
    <source>
        <dbReference type="Google" id="ProtNLM"/>
    </source>
</evidence>
<protein>
    <recommendedName>
        <fullName evidence="7">Very-long-chain 3-oxoacyl-CoA reductase</fullName>
    </recommendedName>
</protein>
<dbReference type="PANTHER" id="PTHR43899:SF25">
    <property type="entry name" value="ENOYL-(ACYL CARRIER) REDUCTASE"/>
    <property type="match status" value="1"/>
</dbReference>
<dbReference type="PRINTS" id="PR00080">
    <property type="entry name" value="SDRFAMILY"/>
</dbReference>
<dbReference type="SUPFAM" id="SSF51735">
    <property type="entry name" value="NAD(P)-binding Rossmann-fold domains"/>
    <property type="match status" value="1"/>
</dbReference>
<organism evidence="5 6">
    <name type="scientific">Aquilegia coerulea</name>
    <name type="common">Rocky mountain columbine</name>
    <dbReference type="NCBI Taxonomy" id="218851"/>
    <lineage>
        <taxon>Eukaryota</taxon>
        <taxon>Viridiplantae</taxon>
        <taxon>Streptophyta</taxon>
        <taxon>Embryophyta</taxon>
        <taxon>Tracheophyta</taxon>
        <taxon>Spermatophyta</taxon>
        <taxon>Magnoliopsida</taxon>
        <taxon>Ranunculales</taxon>
        <taxon>Ranunculaceae</taxon>
        <taxon>Thalictroideae</taxon>
        <taxon>Aquilegia</taxon>
    </lineage>
</organism>